<reference evidence="1" key="1">
    <citation type="journal article" date="2020" name="Nat. Commun.">
        <title>Large-scale genome sequencing of mycorrhizal fungi provides insights into the early evolution of symbiotic traits.</title>
        <authorList>
            <person name="Miyauchi S."/>
            <person name="Kiss E."/>
            <person name="Kuo A."/>
            <person name="Drula E."/>
            <person name="Kohler A."/>
            <person name="Sanchez-Garcia M."/>
            <person name="Morin E."/>
            <person name="Andreopoulos B."/>
            <person name="Barry K.W."/>
            <person name="Bonito G."/>
            <person name="Buee M."/>
            <person name="Carver A."/>
            <person name="Chen C."/>
            <person name="Cichocki N."/>
            <person name="Clum A."/>
            <person name="Culley D."/>
            <person name="Crous P.W."/>
            <person name="Fauchery L."/>
            <person name="Girlanda M."/>
            <person name="Hayes R.D."/>
            <person name="Keri Z."/>
            <person name="LaButti K."/>
            <person name="Lipzen A."/>
            <person name="Lombard V."/>
            <person name="Magnuson J."/>
            <person name="Maillard F."/>
            <person name="Murat C."/>
            <person name="Nolan M."/>
            <person name="Ohm R.A."/>
            <person name="Pangilinan J."/>
            <person name="Pereira M.F."/>
            <person name="Perotto S."/>
            <person name="Peter M."/>
            <person name="Pfister S."/>
            <person name="Riley R."/>
            <person name="Sitrit Y."/>
            <person name="Stielow J.B."/>
            <person name="Szollosi G."/>
            <person name="Zifcakova L."/>
            <person name="Stursova M."/>
            <person name="Spatafora J.W."/>
            <person name="Tedersoo L."/>
            <person name="Vaario L.M."/>
            <person name="Yamada A."/>
            <person name="Yan M."/>
            <person name="Wang P."/>
            <person name="Xu J."/>
            <person name="Bruns T."/>
            <person name="Baldrian P."/>
            <person name="Vilgalys R."/>
            <person name="Dunand C."/>
            <person name="Henrissat B."/>
            <person name="Grigoriev I.V."/>
            <person name="Hibbett D."/>
            <person name="Nagy L.G."/>
            <person name="Martin F.M."/>
        </authorList>
    </citation>
    <scope>NUCLEOTIDE SEQUENCE</scope>
    <source>
        <strain evidence="1">UP504</strain>
    </source>
</reference>
<accession>A0A9P6BB70</accession>
<dbReference type="EMBL" id="MU128911">
    <property type="protein sequence ID" value="KAF9520647.1"/>
    <property type="molecule type" value="Genomic_DNA"/>
</dbReference>
<keyword evidence="2" id="KW-1185">Reference proteome</keyword>
<evidence type="ECO:0000313" key="2">
    <source>
        <dbReference type="Proteomes" id="UP000886523"/>
    </source>
</evidence>
<evidence type="ECO:0000313" key="1">
    <source>
        <dbReference type="EMBL" id="KAF9520647.1"/>
    </source>
</evidence>
<dbReference type="AlphaFoldDB" id="A0A9P6BB70"/>
<proteinExistence type="predicted"/>
<comment type="caution">
    <text evidence="1">The sequence shown here is derived from an EMBL/GenBank/DDBJ whole genome shotgun (WGS) entry which is preliminary data.</text>
</comment>
<organism evidence="1 2">
    <name type="scientific">Hydnum rufescens UP504</name>
    <dbReference type="NCBI Taxonomy" id="1448309"/>
    <lineage>
        <taxon>Eukaryota</taxon>
        <taxon>Fungi</taxon>
        <taxon>Dikarya</taxon>
        <taxon>Basidiomycota</taxon>
        <taxon>Agaricomycotina</taxon>
        <taxon>Agaricomycetes</taxon>
        <taxon>Cantharellales</taxon>
        <taxon>Hydnaceae</taxon>
        <taxon>Hydnum</taxon>
    </lineage>
</organism>
<gene>
    <name evidence="1" type="ORF">BS47DRAFT_1378816</name>
</gene>
<protein>
    <submittedName>
        <fullName evidence="1">Uncharacterized protein</fullName>
    </submittedName>
</protein>
<sequence>MPNSAVTVHVRIEGRERTLFEDTSSANGGYVTTTHGTTPVSGPADGTNANEYPFPVPTATSALAYVATGAGARPKWGAAYSRALDDFVISTIGDTASADEGWRLFVNFKPTEKTGSRTLVKTGDSVLWALVPAAAASVPLRLHGPRTATVNVAFTVTVLNGSTGAAVNEAIVGGQTTNANGQATITVRTAGTR</sequence>
<dbReference type="Proteomes" id="UP000886523">
    <property type="component" value="Unassembled WGS sequence"/>
</dbReference>
<name>A0A9P6BB70_9AGAM</name>
<dbReference type="OrthoDB" id="10007757at2759"/>